<keyword evidence="3" id="KW-0963">Cytoplasm</keyword>
<evidence type="ECO:0000256" key="12">
    <source>
        <dbReference type="SAM" id="MobiDB-lite"/>
    </source>
</evidence>
<keyword evidence="10" id="KW-0206">Cytoskeleton</keyword>
<dbReference type="InterPro" id="IPR041466">
    <property type="entry name" value="Dynein_AAA5_ext"/>
</dbReference>
<comment type="similarity">
    <text evidence="2">Belongs to the dynein heavy chain family.</text>
</comment>
<dbReference type="SMART" id="SM00382">
    <property type="entry name" value="AAA"/>
    <property type="match status" value="3"/>
</dbReference>
<dbReference type="Pfam" id="PF12777">
    <property type="entry name" value="MT"/>
    <property type="match status" value="1"/>
</dbReference>
<dbReference type="SUPFAM" id="SSF52540">
    <property type="entry name" value="P-loop containing nucleoside triphosphate hydrolases"/>
    <property type="match status" value="4"/>
</dbReference>
<dbReference type="Pfam" id="PF22597">
    <property type="entry name" value="DYN_lid"/>
    <property type="match status" value="1"/>
</dbReference>
<comment type="caution">
    <text evidence="14">The sequence shown here is derived from an EMBL/GenBank/DDBJ whole genome shotgun (WGS) entry which is preliminary data.</text>
</comment>
<keyword evidence="5" id="KW-0547">Nucleotide-binding</keyword>
<name>A0ABR1AT24_POLSC</name>
<dbReference type="InterPro" id="IPR042222">
    <property type="entry name" value="Dynein_2_N"/>
</dbReference>
<dbReference type="Gene3D" id="6.10.140.1060">
    <property type="match status" value="1"/>
</dbReference>
<evidence type="ECO:0000256" key="5">
    <source>
        <dbReference type="ARBA" id="ARBA00022741"/>
    </source>
</evidence>
<reference evidence="14 15" key="1">
    <citation type="submission" date="2023-09" db="EMBL/GenBank/DDBJ databases">
        <title>Genomes of two closely related lineages of the louse Polyplax serrata with different host specificities.</title>
        <authorList>
            <person name="Martinu J."/>
            <person name="Tarabai H."/>
            <person name="Stefka J."/>
            <person name="Hypsa V."/>
        </authorList>
    </citation>
    <scope>NUCLEOTIDE SEQUENCE [LARGE SCALE GENOMIC DNA]</scope>
    <source>
        <strain evidence="14">98ZLc_SE</strain>
    </source>
</reference>
<dbReference type="PANTHER" id="PTHR22878">
    <property type="entry name" value="DYNEIN HEAVY CHAIN 6, AXONEMAL-LIKE-RELATED"/>
    <property type="match status" value="1"/>
</dbReference>
<dbReference type="Gene3D" id="1.20.1270.280">
    <property type="match status" value="1"/>
</dbReference>
<dbReference type="InterPro" id="IPR003593">
    <property type="entry name" value="AAA+_ATPase"/>
</dbReference>
<organism evidence="14 15">
    <name type="scientific">Polyplax serrata</name>
    <name type="common">Common mouse louse</name>
    <dbReference type="NCBI Taxonomy" id="468196"/>
    <lineage>
        <taxon>Eukaryota</taxon>
        <taxon>Metazoa</taxon>
        <taxon>Ecdysozoa</taxon>
        <taxon>Arthropoda</taxon>
        <taxon>Hexapoda</taxon>
        <taxon>Insecta</taxon>
        <taxon>Pterygota</taxon>
        <taxon>Neoptera</taxon>
        <taxon>Paraneoptera</taxon>
        <taxon>Psocodea</taxon>
        <taxon>Troctomorpha</taxon>
        <taxon>Phthiraptera</taxon>
        <taxon>Anoplura</taxon>
        <taxon>Polyplacidae</taxon>
        <taxon>Polyplax</taxon>
    </lineage>
</organism>
<dbReference type="InterPro" id="IPR043157">
    <property type="entry name" value="Dynein_AAA1S"/>
</dbReference>
<evidence type="ECO:0000256" key="4">
    <source>
        <dbReference type="ARBA" id="ARBA00022701"/>
    </source>
</evidence>
<dbReference type="Pfam" id="PF12775">
    <property type="entry name" value="AAA_7"/>
    <property type="match status" value="1"/>
</dbReference>
<feature type="compositionally biased region" description="Basic and acidic residues" evidence="12">
    <location>
        <begin position="32"/>
        <end position="59"/>
    </location>
</feature>
<keyword evidence="7" id="KW-0243">Dynein</keyword>
<gene>
    <name evidence="14" type="ORF">RUM44_009533</name>
</gene>
<dbReference type="EMBL" id="JAWJWF010000045">
    <property type="protein sequence ID" value="KAK6627056.1"/>
    <property type="molecule type" value="Genomic_DNA"/>
</dbReference>
<proteinExistence type="inferred from homology"/>
<dbReference type="Gene3D" id="1.10.8.720">
    <property type="entry name" value="Region D6 of dynein motor"/>
    <property type="match status" value="1"/>
</dbReference>
<dbReference type="Gene3D" id="3.40.50.300">
    <property type="entry name" value="P-loop containing nucleotide triphosphate hydrolases"/>
    <property type="match status" value="5"/>
</dbReference>
<dbReference type="PANTHER" id="PTHR22878:SF68">
    <property type="entry name" value="DYNEIN HEAVY CHAIN 6, AXONEMAL-LIKE"/>
    <property type="match status" value="1"/>
</dbReference>
<evidence type="ECO:0000256" key="7">
    <source>
        <dbReference type="ARBA" id="ARBA00023017"/>
    </source>
</evidence>
<feature type="coiled-coil region" evidence="11">
    <location>
        <begin position="2865"/>
        <end position="2913"/>
    </location>
</feature>
<sequence>MNNKNVKYVPSWTRKSPCIPTKRSKLTVCGGKKNDTEDKAQKEADGTHRTESEQKITKNDVDLRETPVYSWDDMAVRMLAPFPSDSVSTNKSDDVVPFHIPHKRILQTLSFKVPEVEPLPGYLDSQNRRRRPRTPTPEKVESEESLSMKTLPSCFVQIEDDTAHRRKLTVTLIDVRSLINEMRSYKTFNFVYLVYAIKRTSEQFSPFAFRITPFHEITSKNYLTVSTHGVLFHSPGEITFTSLDEWEKEYNYFCQLSKIPMFRLFRMWKAFYIWKKTVNWKKYRDARHKLALNLFILNPILKDALLEIKLMCVKLEKLSFPDLSRIENFRLFEFIEVQMGKLESISDKLVEFREIVKNVVNTACHGALLVEGFTTDDSNLKASQSATKKMKETVFKMSYTEQANKRRVCERLSNFINLIDYLMAELYHGCVLNSLKSLVDAFGKHLLFMPTSQMLVGEHAVAKLDAHRPEGYPQHPFFMTDVFAEIDGLITDPSEQIFTEALEQLMSLYDQKVIDLQPFVQESFFLPFIEPTINDKHTDRLIGDGPSLTMAMQQDAELQNLKFQVIDDIKKNFTNIQLFLRRLDDIQAFYSENCLMKPEAILHEKKPSTMRKYLEKYHEQIEKLENVYGKQAMGIISLQLEDFKNEIMPSPTELLSITEKAIPKLGSARVDALTKECTYAVDFLEIYPTTTLEFVKHLEFIEETSERLEGIEMEIEYAKEIYDIVEEFRVPVPVDEIEAYYNFGSVLTTLRNLCERKLADKQNLIDKFNKQLSKDISNLIREVGVIQDESVQDWLIQKKSDPNDCKFTLNVIVDQLSDCQRRAQEIKGYQKEFKMEVTKFEMLEDVINDVRLRQLLWDSLDSWKKMYEEFMYGDFSTLVPEDVNMYVTKVLKSIAQLDKGLPSNDITPDFKEDVERFREKLPVLTNLRNPNLKQRHWLRVEGILNYKFVPGEVLTLKKFEDLGAFMCMNEIQEVSAQASSEASLELLLKKVEDNWKELEFITLPYRDSKDIFILGSLEEVQQILDDSFININTILSSRHVGPIKARVDEWYRLLELFAKTLEEWWTCQSNWLYLESIFSAPDIQRQLPNEAKMFIVVDKTWKDLMRRTNKNPLALQAATYPGNYELLQNNNKLLDQILKCLEAYLESKRVVFPRFYFLSNEELLEILAQTRNPHAVQPHLRKCFDAIAKLEFGVSGGKGEQQLTSDIIAMLSPEGERVPLGKGLKARGNVEDWLGKVEESMLVSLRRAMKYALLDHQNKDRCVWVLQHASQIILTVSQVMWCKSVHNILDAPGNRLALMAQFEKTNFTELNRLAAMVRGNLSKLGRMVLCSLITIDVHARDNITTLVREKVASSQNFEWLKCLRYYWDEEIDNCVARMSNAYYVYGYEYLGASPRLVITPLTDKCYLCLMGALQLDLGGAPAGPAGTGKTETTKDLAKSLAIQCVVFNCSEGLDFKMMGRFFAGLAQSGAWCCFDEFNRIDIEVLSVIAQQLITIRNAKAAKLARFMFEGREIKLVRQCAAFITMNPGYAGRTELPDNLKALFRPMAMMVPDYALIAEVILYSEGFESSKILAHKMTQMYKLCSEQLSQQDHYDFGMRAVKSVLVMAGSLKRENPDKSEDVVLIRALRDSNLPKFLSDDALLFQGILSDLFPGVVLPEQDYGAMETAIIDVVQREGLQPEPCMRRKVIQLYETMLVRHGVMLVGPTGGGKTSVLNALKNALTHLHSLGIENPYYKPVQTYVMNPKSITIGELYGEVNLMTMEWKDGVLGMAVRSAVQANSDDHQWVVCDGPVDAVWIENMNTVLDDNKMLCLANSERIKLTPYVHMVFEVMDLAQASPATVSRCGMVYIDPDELKWMPFVKTWMSRLPDSIGLTEEYRTYLLNLFDTHVDDCLYYLKKNCTFGIHQVDISKVTALCKLLEAIFLEPNAIDKGMDKSKIRTFICQCFVFCLVWALGGNMNEQHRDMYELFLRTMFDDKEDAKLSTAADLWSLYVDVHTKRMDQWVKIIPGFAYDREAPYFEILVPTQDTVRFGYLMEKLLSVNQAVMFTGGTGVGKSVIAKAVVNTIVSRGNWMPITLNFSAQTSSARTQEMIETKLERKKKTVLGAPVGKRVIVFVDDVNMPKLDTYGSQPPIELLRQYLDFGGLYDREKLFWKDINDVILSAACAPPGGGRNPLTPRFVRHFSMFLIPSPSESALKMIFRAIVQGFLSAFVPSIKDLANAIVNAATEIYERISIDLLPTPAKSHYVFNLRDLSKCVQGTLQADPSNFRENIQILRLFYHECLRVFHDRLINKEDKSYFYFLMREICSKAFGTPVLFFEESEDTILLNPPTLIFGDFMNPSAPKEDRIYEEIKNIPKLKQVLQDFLEDYNLVTSKDMKVIFFMDAVEHCSRLARILRAERGNGLLVGVGGMGKQSLTKLASHVNGYKCYQIELTRNYDHSSFQDDLRKLYFNAGAKGEDTAFLFTDSQIVQEEFLEDVNNILNSGEVPNLFESDEYEKVINAVRPTAKEYGIAEGNRDQIFNFFISRVRGKLHVVLCMSPIGDAFRRRCRMFPSLVNCCTIDWFLPWPTEALLSVAEESFMKTLPDPEVGQKLALICVTMHESVEQMTYRLLTEKRRYYYTTPSSYLELLKIFKLMLDKKTEETIKRRERIANGLKKLYETNTLVDNMKIELIAFEPKLKAKSEATNQLMIHLGFEQEAADKVRQVVLADEAVAKEKAAQTQELADDAQRDLAEAMPAMEMAMKALEALNKNDINELKVFNKPPELVRVVMEAICLLLGVKQDWASAKLILGDVNFLKKLQDYDKDHMPDSMLKTLRNKYINNPDFIPDKVATQSKVCKSLCMWVRAIDVYARVFKVVEPKKKALEAAETELNVIMSVLKEKQNKLAEVEAQIANLEAMFDASVAEKAELERTMELTTARLGRSGRLTSALADEQIRWEQQVKMFTEQLQNMIGDVLIGAACMSYQGPFPADFREELTRTWLNRCIELEIPASKTFSLITVLADPYEIRMWNTFGLPRDNISTENAVLVTKSQRWPLMIDPQEQANRWVRNMEAENGLKICKQTDSNYMRLLESCIRIGMPAMLEEVGETLDPTLGPILLKETFVQGGRLMIRLGDSDVEYDTNFRFYMTTKLANPHYLPEICIQVTLVNFTVTPSGLEDQLLADVVRLERPDLEKTRTELITRINNDKQQLKNIEDKILRMLFASTGNILDDEELIETLNESKETTEVIASRLQETEATEEKISIARNKYRIVATRGSVLFFVVAQLAEIDPMYQYSLKYFNQLFNNVIDTTEKVKDLDQRLKILIEEITLAVYINISRGLFERHKLVFSFMLCISILRHKGVISDAYWNFILRGIPSGAKVEAEKKPEHPALTEGIWMAANFLSQTFPSFANLHMDVMTKIRIQLGDYDHTININVQNTVVNKKKWNDILTDLEKLIIFKALREEKLVFAITEFVKENLGKVFVESPQIDLHKLYADTSNVTPLIFVLSTGSDPFGAFQRFAADKGYLNRIQSISLGQGQGPVAEKMIKEATITGDWVFLQNCHLATSWMLAMERKIIAIAENPEKVHTEFRIFLSSMPSKNFPVSVLQNSVKVTNEPPKGLRANVKRAFFEMTKEYFEDHPLQSSWRKMVFGLCFFHAIVQERKKFGPLGWNITYEFNDSDRECALLNLQMFCTDTSIPWDALEYTTGEITYGGRVTDGWDQRCLKTILKGYFAPPTLAKGYKYSASGTYYCPESSAIKSLESYRKFIEELPIIEEPEIFGMHENANIAFQIKETQAVILTILDVQPRESGGGEGKTSDELVYELADSIKQRILPKLDPDKATTALVTRDSKGRLPSLTTVLFQETDRFNKLLRVLHASLSNLQKAIKGLLVMSDQLEDIYKAFINNQVPKMWEKVAYPSLKSLGSWIRDLELRLDFIMTWIATGPPMSFWLSGFFFPQGFLTGVLQTYARKYNTPIDQLKFDFITQRDSVDQEAVERTHAKYGKDVPGTYGSLVPPHDGVLIHGLFLDAARWDYETMKLTDPYPGEMNPPLPALVINPQTNVPSPVGRYVCPLYKTSIRAGVLSTTGHSTNFVVPILLPTDRSESVWIIKGTACLTQVTD</sequence>
<evidence type="ECO:0000256" key="6">
    <source>
        <dbReference type="ARBA" id="ARBA00022840"/>
    </source>
</evidence>
<dbReference type="Pfam" id="PF17852">
    <property type="entry name" value="Dynein_AAA_lid"/>
    <property type="match status" value="1"/>
</dbReference>
<dbReference type="Pfam" id="PF08393">
    <property type="entry name" value="DHC_N2"/>
    <property type="match status" value="1"/>
</dbReference>
<feature type="domain" description="AAA+ ATPase" evidence="13">
    <location>
        <begin position="1696"/>
        <end position="1832"/>
    </location>
</feature>
<accession>A0ABR1AT24</accession>
<dbReference type="Gene3D" id="1.20.58.1120">
    <property type="match status" value="1"/>
</dbReference>
<dbReference type="Gene3D" id="1.10.8.1220">
    <property type="match status" value="1"/>
</dbReference>
<dbReference type="InterPro" id="IPR026983">
    <property type="entry name" value="DHC"/>
</dbReference>
<dbReference type="InterPro" id="IPR004273">
    <property type="entry name" value="Dynein_heavy_D6_P-loop"/>
</dbReference>
<dbReference type="Gene3D" id="1.20.920.20">
    <property type="match status" value="1"/>
</dbReference>
<dbReference type="CDD" id="cd00009">
    <property type="entry name" value="AAA"/>
    <property type="match status" value="1"/>
</dbReference>
<evidence type="ECO:0000256" key="10">
    <source>
        <dbReference type="ARBA" id="ARBA00023212"/>
    </source>
</evidence>
<feature type="coiled-coil region" evidence="11">
    <location>
        <begin position="751"/>
        <end position="789"/>
    </location>
</feature>
<dbReference type="InterPro" id="IPR041658">
    <property type="entry name" value="AAA_lid_11"/>
</dbReference>
<dbReference type="Gene3D" id="3.10.490.20">
    <property type="match status" value="1"/>
</dbReference>
<feature type="region of interest" description="Disordered" evidence="12">
    <location>
        <begin position="23"/>
        <end position="59"/>
    </location>
</feature>
<dbReference type="InterPro" id="IPR035699">
    <property type="entry name" value="AAA_6"/>
</dbReference>
<evidence type="ECO:0000256" key="9">
    <source>
        <dbReference type="ARBA" id="ARBA00023175"/>
    </source>
</evidence>
<evidence type="ECO:0000256" key="8">
    <source>
        <dbReference type="ARBA" id="ARBA00023054"/>
    </source>
</evidence>
<dbReference type="InterPro" id="IPR054354">
    <property type="entry name" value="DYNC2H1-like_lid"/>
</dbReference>
<evidence type="ECO:0000256" key="3">
    <source>
        <dbReference type="ARBA" id="ARBA00022490"/>
    </source>
</evidence>
<keyword evidence="6" id="KW-0067">ATP-binding</keyword>
<dbReference type="InterPro" id="IPR024743">
    <property type="entry name" value="Dynein_HC_stalk"/>
</dbReference>
<keyword evidence="15" id="KW-1185">Reference proteome</keyword>
<evidence type="ECO:0000256" key="11">
    <source>
        <dbReference type="SAM" id="Coils"/>
    </source>
</evidence>
<keyword evidence="8 11" id="KW-0175">Coiled coil</keyword>
<dbReference type="InterPro" id="IPR013602">
    <property type="entry name" value="Dynein_heavy_linker"/>
</dbReference>
<dbReference type="Gene3D" id="1.20.920.30">
    <property type="match status" value="1"/>
</dbReference>
<dbReference type="InterPro" id="IPR024317">
    <property type="entry name" value="Dynein_heavy_chain_D4_dom"/>
</dbReference>
<dbReference type="InterPro" id="IPR042219">
    <property type="entry name" value="AAA_lid_11_sf"/>
</dbReference>
<comment type="subcellular location">
    <subcellularLocation>
        <location evidence="1">Cytoplasm</location>
        <location evidence="1">Cytoskeleton</location>
    </subcellularLocation>
</comment>
<dbReference type="InterPro" id="IPR042228">
    <property type="entry name" value="Dynein_linker_3"/>
</dbReference>
<dbReference type="Gene3D" id="1.10.287.2620">
    <property type="match status" value="1"/>
</dbReference>
<dbReference type="InterPro" id="IPR035706">
    <property type="entry name" value="AAA_9"/>
</dbReference>
<dbReference type="Pfam" id="PF18198">
    <property type="entry name" value="AAA_lid_11"/>
    <property type="match status" value="1"/>
</dbReference>
<dbReference type="Pfam" id="PF12780">
    <property type="entry name" value="AAA_8"/>
    <property type="match status" value="1"/>
</dbReference>
<dbReference type="Pfam" id="PF12781">
    <property type="entry name" value="AAA_9"/>
    <property type="match status" value="1"/>
</dbReference>
<dbReference type="InterPro" id="IPR043160">
    <property type="entry name" value="Dynein_C_barrel"/>
</dbReference>
<feature type="domain" description="AAA+ ATPase" evidence="13">
    <location>
        <begin position="2041"/>
        <end position="2189"/>
    </location>
</feature>
<evidence type="ECO:0000256" key="2">
    <source>
        <dbReference type="ARBA" id="ARBA00008887"/>
    </source>
</evidence>
<dbReference type="Pfam" id="PF03028">
    <property type="entry name" value="Dynein_heavy"/>
    <property type="match status" value="1"/>
</dbReference>
<dbReference type="Gene3D" id="1.20.140.100">
    <property type="entry name" value="Dynein heavy chain, N-terminal domain 2"/>
    <property type="match status" value="1"/>
</dbReference>
<keyword evidence="9" id="KW-0505">Motor protein</keyword>
<feature type="region of interest" description="Disordered" evidence="12">
    <location>
        <begin position="120"/>
        <end position="146"/>
    </location>
</feature>
<dbReference type="Proteomes" id="UP001359485">
    <property type="component" value="Unassembled WGS sequence"/>
</dbReference>
<evidence type="ECO:0000313" key="15">
    <source>
        <dbReference type="Proteomes" id="UP001359485"/>
    </source>
</evidence>
<evidence type="ECO:0000313" key="14">
    <source>
        <dbReference type="EMBL" id="KAK6627056.1"/>
    </source>
</evidence>
<feature type="domain" description="AAA+ ATPase" evidence="13">
    <location>
        <begin position="1415"/>
        <end position="1517"/>
    </location>
</feature>
<evidence type="ECO:0000259" key="13">
    <source>
        <dbReference type="SMART" id="SM00382"/>
    </source>
</evidence>
<dbReference type="Pfam" id="PF12774">
    <property type="entry name" value="AAA_6"/>
    <property type="match status" value="1"/>
</dbReference>
<dbReference type="Pfam" id="PF18199">
    <property type="entry name" value="Dynein_C"/>
    <property type="match status" value="1"/>
</dbReference>
<dbReference type="InterPro" id="IPR027417">
    <property type="entry name" value="P-loop_NTPase"/>
</dbReference>
<dbReference type="InterPro" id="IPR041228">
    <property type="entry name" value="Dynein_C"/>
</dbReference>
<dbReference type="Gene3D" id="1.10.8.710">
    <property type="match status" value="1"/>
</dbReference>
<evidence type="ECO:0000256" key="1">
    <source>
        <dbReference type="ARBA" id="ARBA00004245"/>
    </source>
</evidence>
<dbReference type="Gene3D" id="3.20.180.20">
    <property type="entry name" value="Dynein heavy chain, N-terminal domain 2"/>
    <property type="match status" value="1"/>
</dbReference>
<keyword evidence="4" id="KW-0493">Microtubule</keyword>
<protein>
    <recommendedName>
        <fullName evidence="13">AAA+ ATPase domain-containing protein</fullName>
    </recommendedName>
</protein>